<dbReference type="GO" id="GO:0045095">
    <property type="term" value="C:keratin filament"/>
    <property type="evidence" value="ECO:0007669"/>
    <property type="project" value="TreeGrafter"/>
</dbReference>
<evidence type="ECO:0000256" key="1">
    <source>
        <dbReference type="ARBA" id="ARBA00004245"/>
    </source>
</evidence>
<evidence type="ECO:0000256" key="3">
    <source>
        <dbReference type="ARBA" id="ARBA00023212"/>
    </source>
</evidence>
<dbReference type="PANTHER" id="PTHR31183:SF2">
    <property type="entry name" value="TRICHOPLEIN KERATIN FILAMENT-BINDING PROTEIN"/>
    <property type="match status" value="1"/>
</dbReference>
<evidence type="ECO:0000313" key="5">
    <source>
        <dbReference type="EMBL" id="CAD7092429.1"/>
    </source>
</evidence>
<evidence type="ECO:0000256" key="2">
    <source>
        <dbReference type="ARBA" id="ARBA00022490"/>
    </source>
</evidence>
<dbReference type="OMA" id="MSGRLNQ"/>
<dbReference type="EMBL" id="LR899014">
    <property type="protein sequence ID" value="CAD7092429.1"/>
    <property type="molecule type" value="Genomic_DNA"/>
</dbReference>
<accession>A0A7R8V4Q3</accession>
<keyword evidence="2" id="KW-0963">Cytoplasm</keyword>
<dbReference type="OrthoDB" id="6431598at2759"/>
<dbReference type="InterPro" id="IPR043596">
    <property type="entry name" value="CFAP53/TCHP"/>
</dbReference>
<feature type="coiled-coil region" evidence="4">
    <location>
        <begin position="51"/>
        <end position="128"/>
    </location>
</feature>
<keyword evidence="6" id="KW-1185">Reference proteome</keyword>
<name>A0A7R8V4Q3_HERIL</name>
<dbReference type="PANTHER" id="PTHR31183">
    <property type="entry name" value="TRICHOPLEIN KERATIN FILAMENT-BINDING PROTEIN FAMILY MEMBER"/>
    <property type="match status" value="1"/>
</dbReference>
<keyword evidence="3" id="KW-0206">Cytoskeleton</keyword>
<sequence>MKTQRLQAAFARRREADIDRIERTSAVNKYFDHWSKVTSRFESWTDPEYYQQAEESLRKEKEKKLKEAKLEERRSKLRQLLNSENAKYQQELQEVNKPKPRKLPNDLLEKLDRDQKYLSEEKRRLELESKLYGKWRYGVNDENVLFESKTNNEALAKLNWLDKQIEKRMHQEEEAKQAEERRLKILEETRKREENLKEQQKLREAELKELRAMQESNLTELKGRELQSIHLREKEVDLREKLEKIANELHQLRSRKQQKQNAAIPHNIKRIKMYIRQRSEEVREDLQQDIHALNRILNCHSSEDAKRLKSQFEAFYKAELQKQSTIEAMYESEAKHNLIKWEAEWAEMSNDREAQIALIFKKIKTVLEAELSENLDEQKRLVEIRQQHVALIENSNEKLKALVREQKSFIQAYDQVDANSSEVGGENVKDEEVLKMANCSLDESSPRRPKFGRKRVAWT</sequence>
<keyword evidence="4" id="KW-0175">Coiled coil</keyword>
<evidence type="ECO:0000313" key="6">
    <source>
        <dbReference type="Proteomes" id="UP000594454"/>
    </source>
</evidence>
<dbReference type="AlphaFoldDB" id="A0A7R8V4Q3"/>
<evidence type="ECO:0008006" key="7">
    <source>
        <dbReference type="Google" id="ProtNLM"/>
    </source>
</evidence>
<reference evidence="5 6" key="1">
    <citation type="submission" date="2020-11" db="EMBL/GenBank/DDBJ databases">
        <authorList>
            <person name="Wallbank WR R."/>
            <person name="Pardo Diaz C."/>
            <person name="Kozak K."/>
            <person name="Martin S."/>
            <person name="Jiggins C."/>
            <person name="Moest M."/>
            <person name="Warren A I."/>
            <person name="Generalovic N T."/>
            <person name="Byers J.R.P. K."/>
            <person name="Montejo-Kovacevich G."/>
            <person name="Yen C E."/>
        </authorList>
    </citation>
    <scope>NUCLEOTIDE SEQUENCE [LARGE SCALE GENOMIC DNA]</scope>
</reference>
<dbReference type="FunCoup" id="A0A7R8V4Q3">
    <property type="interactions" value="473"/>
</dbReference>
<dbReference type="GO" id="GO:0006915">
    <property type="term" value="P:apoptotic process"/>
    <property type="evidence" value="ECO:0007669"/>
    <property type="project" value="TreeGrafter"/>
</dbReference>
<organism evidence="5 6">
    <name type="scientific">Hermetia illucens</name>
    <name type="common">Black soldier fly</name>
    <dbReference type="NCBI Taxonomy" id="343691"/>
    <lineage>
        <taxon>Eukaryota</taxon>
        <taxon>Metazoa</taxon>
        <taxon>Ecdysozoa</taxon>
        <taxon>Arthropoda</taxon>
        <taxon>Hexapoda</taxon>
        <taxon>Insecta</taxon>
        <taxon>Pterygota</taxon>
        <taxon>Neoptera</taxon>
        <taxon>Endopterygota</taxon>
        <taxon>Diptera</taxon>
        <taxon>Brachycera</taxon>
        <taxon>Stratiomyomorpha</taxon>
        <taxon>Stratiomyidae</taxon>
        <taxon>Hermetiinae</taxon>
        <taxon>Hermetia</taxon>
    </lineage>
</organism>
<feature type="coiled-coil region" evidence="4">
    <location>
        <begin position="161"/>
        <end position="303"/>
    </location>
</feature>
<dbReference type="Proteomes" id="UP000594454">
    <property type="component" value="Chromosome 6"/>
</dbReference>
<proteinExistence type="predicted"/>
<evidence type="ECO:0000256" key="4">
    <source>
        <dbReference type="SAM" id="Coils"/>
    </source>
</evidence>
<gene>
    <name evidence="5" type="ORF">HERILL_LOCUS14789</name>
</gene>
<dbReference type="InParanoid" id="A0A7R8V4Q3"/>
<comment type="subcellular location">
    <subcellularLocation>
        <location evidence="1">Cytoplasm</location>
        <location evidence="1">Cytoskeleton</location>
    </subcellularLocation>
</comment>
<protein>
    <recommendedName>
        <fullName evidence="7">Trichoplein keratin filament-binding protein</fullName>
    </recommendedName>
</protein>